<keyword evidence="2" id="KW-1185">Reference proteome</keyword>
<reference evidence="2" key="1">
    <citation type="submission" date="2016-11" db="EMBL/GenBank/DDBJ databases">
        <authorList>
            <person name="Varghese N."/>
            <person name="Submissions S."/>
        </authorList>
    </citation>
    <scope>NUCLEOTIDE SEQUENCE [LARGE SCALE GENOMIC DNA]</scope>
    <source>
        <strain evidence="2">UWOS</strain>
    </source>
</reference>
<evidence type="ECO:0000313" key="2">
    <source>
        <dbReference type="Proteomes" id="UP000184275"/>
    </source>
</evidence>
<dbReference type="AlphaFoldDB" id="A0A1M6TKT7"/>
<protein>
    <submittedName>
        <fullName evidence="1">Uncharacterized protein family (UPF0175)</fullName>
    </submittedName>
</protein>
<organism evidence="1 2">
    <name type="scientific">Fibrobacter intestinalis</name>
    <dbReference type="NCBI Taxonomy" id="28122"/>
    <lineage>
        <taxon>Bacteria</taxon>
        <taxon>Pseudomonadati</taxon>
        <taxon>Fibrobacterota</taxon>
        <taxon>Fibrobacteria</taxon>
        <taxon>Fibrobacterales</taxon>
        <taxon>Fibrobacteraceae</taxon>
        <taxon>Fibrobacter</taxon>
    </lineage>
</organism>
<gene>
    <name evidence="1" type="ORF">SAMN05720469_11045</name>
</gene>
<dbReference type="RefSeq" id="WP_073303663.1">
    <property type="nucleotide sequence ID" value="NZ_FRAW01000010.1"/>
</dbReference>
<dbReference type="Pfam" id="PF03683">
    <property type="entry name" value="UPF0175"/>
    <property type="match status" value="1"/>
</dbReference>
<dbReference type="Proteomes" id="UP000184275">
    <property type="component" value="Unassembled WGS sequence"/>
</dbReference>
<evidence type="ECO:0000313" key="1">
    <source>
        <dbReference type="EMBL" id="SHK57577.1"/>
    </source>
</evidence>
<sequence>MPTVTMDIPEDIADLMVCDNKSDELRRNALLLYPFIKNETISHGRAAEILGISKWELIELYGSEGIPYIDQSWDEAEQDAANVMELLSKR</sequence>
<dbReference type="InterPro" id="IPR005368">
    <property type="entry name" value="UPF0175"/>
</dbReference>
<dbReference type="EMBL" id="FRAW01000010">
    <property type="protein sequence ID" value="SHK57577.1"/>
    <property type="molecule type" value="Genomic_DNA"/>
</dbReference>
<accession>A0A1M6TKT7</accession>
<proteinExistence type="predicted"/>
<name>A0A1M6TKT7_9BACT</name>